<gene>
    <name evidence="3" type="ORF">C9374_002184</name>
</gene>
<evidence type="ECO:0000313" key="4">
    <source>
        <dbReference type="Proteomes" id="UP000816034"/>
    </source>
</evidence>
<feature type="chain" id="PRO_5041665803" description="Transmembrane protein" evidence="2">
    <location>
        <begin position="27"/>
        <end position="226"/>
    </location>
</feature>
<accession>A0AA88KK69</accession>
<dbReference type="Proteomes" id="UP000816034">
    <property type="component" value="Unassembled WGS sequence"/>
</dbReference>
<sequence>MSLLLRTSLLLLGIIILLATLSHTLAHDGHTHLDFVIDYPMVENGTIIPLDPVEYTQDEIIIRFQLYRIPVGGDDSKRFFVKFLRNDTNPYFLTFDTSNTTSISNCMRFRTRVGAAPRPERPSPLVYETYTNSTSLPIHVGSCDFYIEVKPGFYDPKQTNSESKCVVSLVLGKATCDSTCQNNMKTTCEAELNYEARVNHAAMTTNATGIFFAMTLLMILSFLMSF</sequence>
<proteinExistence type="predicted"/>
<feature type="transmembrane region" description="Helical" evidence="1">
    <location>
        <begin position="207"/>
        <end position="225"/>
    </location>
</feature>
<comment type="caution">
    <text evidence="3">The sequence shown here is derived from an EMBL/GenBank/DDBJ whole genome shotgun (WGS) entry which is preliminary data.</text>
</comment>
<keyword evidence="2" id="KW-0732">Signal</keyword>
<feature type="signal peptide" evidence="2">
    <location>
        <begin position="1"/>
        <end position="26"/>
    </location>
</feature>
<evidence type="ECO:0000256" key="2">
    <source>
        <dbReference type="SAM" id="SignalP"/>
    </source>
</evidence>
<dbReference type="EMBL" id="PYSW02000015">
    <property type="protein sequence ID" value="KAG2386440.1"/>
    <property type="molecule type" value="Genomic_DNA"/>
</dbReference>
<dbReference type="AlphaFoldDB" id="A0AA88KK69"/>
<evidence type="ECO:0008006" key="5">
    <source>
        <dbReference type="Google" id="ProtNLM"/>
    </source>
</evidence>
<dbReference type="GeneID" id="68094640"/>
<protein>
    <recommendedName>
        <fullName evidence="5">Transmembrane protein</fullName>
    </recommendedName>
</protein>
<keyword evidence="1" id="KW-0812">Transmembrane</keyword>
<keyword evidence="1" id="KW-1133">Transmembrane helix</keyword>
<organism evidence="3 4">
    <name type="scientific">Naegleria lovaniensis</name>
    <name type="common">Amoeba</name>
    <dbReference type="NCBI Taxonomy" id="51637"/>
    <lineage>
        <taxon>Eukaryota</taxon>
        <taxon>Discoba</taxon>
        <taxon>Heterolobosea</taxon>
        <taxon>Tetramitia</taxon>
        <taxon>Eutetramitia</taxon>
        <taxon>Vahlkampfiidae</taxon>
        <taxon>Naegleria</taxon>
    </lineage>
</organism>
<evidence type="ECO:0000256" key="1">
    <source>
        <dbReference type="SAM" id="Phobius"/>
    </source>
</evidence>
<keyword evidence="1" id="KW-0472">Membrane</keyword>
<reference evidence="3 4" key="1">
    <citation type="journal article" date="2018" name="BMC Genomics">
        <title>The genome of Naegleria lovaniensis, the basis for a comparative approach to unravel pathogenicity factors of the human pathogenic amoeba N. fowleri.</title>
        <authorList>
            <person name="Liechti N."/>
            <person name="Schurch N."/>
            <person name="Bruggmann R."/>
            <person name="Wittwer M."/>
        </authorList>
    </citation>
    <scope>NUCLEOTIDE SEQUENCE [LARGE SCALE GENOMIC DNA]</scope>
    <source>
        <strain evidence="3 4">ATCC 30569</strain>
    </source>
</reference>
<dbReference type="RefSeq" id="XP_044550432.1">
    <property type="nucleotide sequence ID" value="XM_044691574.1"/>
</dbReference>
<keyword evidence="4" id="KW-1185">Reference proteome</keyword>
<evidence type="ECO:0000313" key="3">
    <source>
        <dbReference type="EMBL" id="KAG2386440.1"/>
    </source>
</evidence>
<name>A0AA88KK69_NAELO</name>